<gene>
    <name evidence="2" type="ORF">CAUJ_LOCUS6131</name>
</gene>
<dbReference type="SUPFAM" id="SSF53098">
    <property type="entry name" value="Ribonuclease H-like"/>
    <property type="match status" value="1"/>
</dbReference>
<dbReference type="PANTHER" id="PTHR47765">
    <property type="entry name" value="3'-5' EXONUCLEASE DOMAIN-CONTAINING PROTEIN"/>
    <property type="match status" value="1"/>
</dbReference>
<dbReference type="InterPro" id="IPR002562">
    <property type="entry name" value="3'-5'_exonuclease_dom"/>
</dbReference>
<dbReference type="PANTHER" id="PTHR47765:SF2">
    <property type="entry name" value="EXONUCLEASE MUT-7 HOMOLOG"/>
    <property type="match status" value="1"/>
</dbReference>
<organism evidence="2 3">
    <name type="scientific">Caenorhabditis auriculariae</name>
    <dbReference type="NCBI Taxonomy" id="2777116"/>
    <lineage>
        <taxon>Eukaryota</taxon>
        <taxon>Metazoa</taxon>
        <taxon>Ecdysozoa</taxon>
        <taxon>Nematoda</taxon>
        <taxon>Chromadorea</taxon>
        <taxon>Rhabditida</taxon>
        <taxon>Rhabditina</taxon>
        <taxon>Rhabditomorpha</taxon>
        <taxon>Rhabditoidea</taxon>
        <taxon>Rhabditidae</taxon>
        <taxon>Peloderinae</taxon>
        <taxon>Caenorhabditis</taxon>
    </lineage>
</organism>
<accession>A0A8S1H4D9</accession>
<dbReference type="GO" id="GO:0003676">
    <property type="term" value="F:nucleic acid binding"/>
    <property type="evidence" value="ECO:0007669"/>
    <property type="project" value="InterPro"/>
</dbReference>
<dbReference type="InterPro" id="IPR036397">
    <property type="entry name" value="RNaseH_sf"/>
</dbReference>
<dbReference type="SMART" id="SM00474">
    <property type="entry name" value="35EXOc"/>
    <property type="match status" value="1"/>
</dbReference>
<name>A0A8S1H4D9_9PELO</name>
<evidence type="ECO:0000313" key="2">
    <source>
        <dbReference type="EMBL" id="CAD6190212.1"/>
    </source>
</evidence>
<dbReference type="InterPro" id="IPR012337">
    <property type="entry name" value="RNaseH-like_sf"/>
</dbReference>
<evidence type="ECO:0000313" key="3">
    <source>
        <dbReference type="Proteomes" id="UP000835052"/>
    </source>
</evidence>
<reference evidence="2" key="1">
    <citation type="submission" date="2020-10" db="EMBL/GenBank/DDBJ databases">
        <authorList>
            <person name="Kikuchi T."/>
        </authorList>
    </citation>
    <scope>NUCLEOTIDE SEQUENCE</scope>
    <source>
        <strain evidence="2">NKZ352</strain>
    </source>
</reference>
<dbReference type="AlphaFoldDB" id="A0A8S1H4D9"/>
<dbReference type="Gene3D" id="3.30.420.10">
    <property type="entry name" value="Ribonuclease H-like superfamily/Ribonuclease H"/>
    <property type="match status" value="1"/>
</dbReference>
<proteinExistence type="predicted"/>
<dbReference type="Proteomes" id="UP000835052">
    <property type="component" value="Unassembled WGS sequence"/>
</dbReference>
<dbReference type="InterPro" id="IPR002782">
    <property type="entry name" value="Mut7-C_RNAse_dom"/>
</dbReference>
<dbReference type="EMBL" id="CAJGYM010000014">
    <property type="protein sequence ID" value="CAD6190212.1"/>
    <property type="molecule type" value="Genomic_DNA"/>
</dbReference>
<dbReference type="GO" id="GO:0006139">
    <property type="term" value="P:nucleobase-containing compound metabolic process"/>
    <property type="evidence" value="ECO:0007669"/>
    <property type="project" value="InterPro"/>
</dbReference>
<dbReference type="Pfam" id="PF01612">
    <property type="entry name" value="DNA_pol_A_exo1"/>
    <property type="match status" value="1"/>
</dbReference>
<feature type="domain" description="3'-5' exonuclease" evidence="1">
    <location>
        <begin position="417"/>
        <end position="589"/>
    </location>
</feature>
<sequence length="916" mass="105546">MTTDISADDETSAEAEIEAVPVKVKLTKAEKKLVHGRNYPEIVKERREVLKLHHNESEEVRKLLNQYFDEDDANPDENLFYIVGQLFLSMPDRMQHIGDPSNLAALVIDTFAKWLGNKDGAALKAKYLNHEIRVDALKACGGRAAVFMDDVKELFDLNEAELVQDVDTEIKSHLAKKNFKEAMEMAQNFGVKQNYRFGDFLVQLLLQDKAQCVHEYIKDQPKLQKDLVLFYDDLVAKSDMEVEATLRPYKEDMKLPLERFCGKTMEKTINALFHKVAKQYNYQIDQSMAPRFTQQQYHKQLRHNVCCRYDPNSKTLQTDENFFQGCRKILTDNTQVQNFFLHFLWSSNEYRKQVDAVSWKIHLNIPDGVVPGAMRREMPNLPGIQRDAEELLRRRIKEQKVASDVMEVTFEGVEIKIFIVSKPKLFCQLIEELEIFANEPGERLIGFDSEWKPNYTDYQSKMGLMQMFFNGKVYILDVATLEADGSVGSDMWCRLPKKLDDWAGREKLNNMFCIKRFGENMNDVKTGALGMKTFKLSELAVKFCNVELDKREQCSDWSARPLRPSQVTYAAMDACVVVAIFKCLRDLAMEVGINEEEMDTIITDAMSNSPKKDKGKKAKKMDAMSWAEVHEAFRDVVNPKRQKIRPNQLNVLVDTMLLGLGKHLRRVGIDVIIPNDNRQFTEMVRQAKNHANEGVRRIILTVSGKSNTKLSSTVDSSMLFCLPNGSSMAPMEQLRAVLQHFNVELRAEDIFSRCMECNSSSFLRVPCPVVHLLHNYFGVHLNNNVYGDTTFPFDEWVRKLEALNPEKYDGIRVEIFREKFNDERFPDEEDYIVANVEEGDIHLTRNVVLHRNQDEPTDVRISKVPEDAFHVVDRIFFICGECGRVYWDGRHVENYVEPESPNTEETAVGSNSNISI</sequence>
<comment type="caution">
    <text evidence="2">The sequence shown here is derived from an EMBL/GenBank/DDBJ whole genome shotgun (WGS) entry which is preliminary data.</text>
</comment>
<dbReference type="InterPro" id="IPR052408">
    <property type="entry name" value="Exonuclease_MUT-7-like"/>
</dbReference>
<protein>
    <recommendedName>
        <fullName evidence="1">3'-5' exonuclease domain-containing protein</fullName>
    </recommendedName>
</protein>
<dbReference type="OrthoDB" id="18193at2759"/>
<dbReference type="Pfam" id="PF01927">
    <property type="entry name" value="Mut7-C"/>
    <property type="match status" value="2"/>
</dbReference>
<keyword evidence="3" id="KW-1185">Reference proteome</keyword>
<evidence type="ECO:0000259" key="1">
    <source>
        <dbReference type="SMART" id="SM00474"/>
    </source>
</evidence>
<dbReference type="GO" id="GO:0008408">
    <property type="term" value="F:3'-5' exonuclease activity"/>
    <property type="evidence" value="ECO:0007669"/>
    <property type="project" value="InterPro"/>
</dbReference>